<organism evidence="1 2">
    <name type="scientific">Purpureocillium lilacinum</name>
    <name type="common">Paecilomyces lilacinus</name>
    <dbReference type="NCBI Taxonomy" id="33203"/>
    <lineage>
        <taxon>Eukaryota</taxon>
        <taxon>Fungi</taxon>
        <taxon>Dikarya</taxon>
        <taxon>Ascomycota</taxon>
        <taxon>Pezizomycotina</taxon>
        <taxon>Sordariomycetes</taxon>
        <taxon>Hypocreomycetidae</taxon>
        <taxon>Hypocreales</taxon>
        <taxon>Ophiocordycipitaceae</taxon>
        <taxon>Purpureocillium</taxon>
    </lineage>
</organism>
<accession>A0ACC4DJP4</accession>
<sequence length="311" mass="33189">MTNSNRAAARRTGRAAVSGAARGSRAGDEPAWSPGPLPTSETRFERPAQRLARRARRRTGALGTGSHVTRPCNCELGAGRVYGVCGPEDKKTGTGGKCISKEYGIRAIFSPFFFLSLTAVLAGTGVNFAPVATCSALPHVAPLSLYKREDFSAIAACSSRGRNGRKPPARNAENRYEVPNVVRSGLMVLGSPLFAASQPTTAPETFAPSAASHDCPRLPTETIGTKAKTCSSTPPYPDTGYAMSATRSFPRAQLTGEVLPKGHRRRPRRGDNRVGVLSFVSSPSAVVDKNAVHRTKNSFHRTKKPPSYHTK</sequence>
<protein>
    <submittedName>
        <fullName evidence="1">Uncharacterized protein</fullName>
    </submittedName>
</protein>
<proteinExistence type="predicted"/>
<evidence type="ECO:0000313" key="1">
    <source>
        <dbReference type="EMBL" id="KAL3955550.1"/>
    </source>
</evidence>
<evidence type="ECO:0000313" key="2">
    <source>
        <dbReference type="Proteomes" id="UP001638806"/>
    </source>
</evidence>
<dbReference type="EMBL" id="JBGNUJ010000010">
    <property type="protein sequence ID" value="KAL3955550.1"/>
    <property type="molecule type" value="Genomic_DNA"/>
</dbReference>
<name>A0ACC4DJP4_PURLI</name>
<keyword evidence="2" id="KW-1185">Reference proteome</keyword>
<reference evidence="1" key="1">
    <citation type="submission" date="2024-12" db="EMBL/GenBank/DDBJ databases">
        <title>Comparative genomics and development of molecular markers within Purpureocillium lilacinum and among Purpureocillium species.</title>
        <authorList>
            <person name="Yeh Z.-Y."/>
            <person name="Ni N.-T."/>
            <person name="Lo P.-H."/>
            <person name="Mushyakhwo K."/>
            <person name="Lin C.-F."/>
            <person name="Nai Y.-S."/>
        </authorList>
    </citation>
    <scope>NUCLEOTIDE SEQUENCE</scope>
    <source>
        <strain evidence="1">NCHU-NPUST-175</strain>
    </source>
</reference>
<gene>
    <name evidence="1" type="ORF">ACCO45_011113</name>
</gene>
<comment type="caution">
    <text evidence="1">The sequence shown here is derived from an EMBL/GenBank/DDBJ whole genome shotgun (WGS) entry which is preliminary data.</text>
</comment>
<dbReference type="Proteomes" id="UP001638806">
    <property type="component" value="Unassembled WGS sequence"/>
</dbReference>